<dbReference type="Pfam" id="PF02984">
    <property type="entry name" value="Cyclin_C"/>
    <property type="match status" value="1"/>
</dbReference>
<evidence type="ECO:0000313" key="4">
    <source>
        <dbReference type="EMBL" id="KAF9729797.1"/>
    </source>
</evidence>
<reference evidence="4" key="1">
    <citation type="journal article" date="2020" name="Mol. Plant Microbe Interact.">
        <title>Genome Sequence of the Biocontrol Agent Coniothyrium minitans strain Conio (IMI 134523).</title>
        <authorList>
            <person name="Patel D."/>
            <person name="Shittu T.A."/>
            <person name="Baroncelli R."/>
            <person name="Muthumeenakshi S."/>
            <person name="Osborne T.H."/>
            <person name="Janganan T.K."/>
            <person name="Sreenivasaprasad S."/>
        </authorList>
    </citation>
    <scope>NUCLEOTIDE SEQUENCE</scope>
    <source>
        <strain evidence="4">Conio</strain>
    </source>
</reference>
<dbReference type="AlphaFoldDB" id="A0A9P6G648"/>
<dbReference type="InterPro" id="IPR004367">
    <property type="entry name" value="Cyclin_C-dom"/>
</dbReference>
<dbReference type="OrthoDB" id="3741480at2759"/>
<name>A0A9P6G648_9PLEO</name>
<evidence type="ECO:0000313" key="5">
    <source>
        <dbReference type="Proteomes" id="UP000756921"/>
    </source>
</evidence>
<feature type="domain" description="Cyclin C-terminal" evidence="3">
    <location>
        <begin position="10"/>
        <end position="124"/>
    </location>
</feature>
<organism evidence="4 5">
    <name type="scientific">Paraphaeosphaeria minitans</name>
    <dbReference type="NCBI Taxonomy" id="565426"/>
    <lineage>
        <taxon>Eukaryota</taxon>
        <taxon>Fungi</taxon>
        <taxon>Dikarya</taxon>
        <taxon>Ascomycota</taxon>
        <taxon>Pezizomycotina</taxon>
        <taxon>Dothideomycetes</taxon>
        <taxon>Pleosporomycetidae</taxon>
        <taxon>Pleosporales</taxon>
        <taxon>Massarineae</taxon>
        <taxon>Didymosphaeriaceae</taxon>
        <taxon>Paraphaeosphaeria</taxon>
    </lineage>
</organism>
<sequence>MKLSAIFRTLAALSFLRQSSRADDYDLETRTFAKYFLKIVMTNERFVGYKPSFLAAGAHCLARFVLRKGDWSQAHIHSSGYTSRQLRSLLSAMLECCEKPPKHLAAVYNKYTDKLHKRVSIVLETEFHKGL</sequence>
<dbReference type="InterPro" id="IPR013763">
    <property type="entry name" value="Cyclin-like_dom"/>
</dbReference>
<keyword evidence="1" id="KW-0732">Signal</keyword>
<dbReference type="Gene3D" id="1.10.472.10">
    <property type="entry name" value="Cyclin-like"/>
    <property type="match status" value="1"/>
</dbReference>
<dbReference type="Proteomes" id="UP000756921">
    <property type="component" value="Unassembled WGS sequence"/>
</dbReference>
<feature type="signal peptide" evidence="1">
    <location>
        <begin position="1"/>
        <end position="22"/>
    </location>
</feature>
<evidence type="ECO:0000259" key="2">
    <source>
        <dbReference type="SMART" id="SM00385"/>
    </source>
</evidence>
<gene>
    <name evidence="4" type="ORF">PMIN01_11730</name>
</gene>
<dbReference type="SMART" id="SM01332">
    <property type="entry name" value="Cyclin_C"/>
    <property type="match status" value="1"/>
</dbReference>
<proteinExistence type="predicted"/>
<comment type="caution">
    <text evidence="4">The sequence shown here is derived from an EMBL/GenBank/DDBJ whole genome shotgun (WGS) entry which is preliminary data.</text>
</comment>
<keyword evidence="5" id="KW-1185">Reference proteome</keyword>
<protein>
    <submittedName>
        <fullName evidence="4">G2/mitotic-specific cyclin-4</fullName>
    </submittedName>
</protein>
<dbReference type="EMBL" id="WJXW01000015">
    <property type="protein sequence ID" value="KAF9729797.1"/>
    <property type="molecule type" value="Genomic_DNA"/>
</dbReference>
<feature type="chain" id="PRO_5040227986" evidence="1">
    <location>
        <begin position="23"/>
        <end position="131"/>
    </location>
</feature>
<dbReference type="SMART" id="SM00385">
    <property type="entry name" value="CYCLIN"/>
    <property type="match status" value="1"/>
</dbReference>
<evidence type="ECO:0000259" key="3">
    <source>
        <dbReference type="SMART" id="SM01332"/>
    </source>
</evidence>
<dbReference type="CDD" id="cd20512">
    <property type="entry name" value="CYCLIN_CLBs_yeast_rpt2"/>
    <property type="match status" value="1"/>
</dbReference>
<dbReference type="SUPFAM" id="SSF47954">
    <property type="entry name" value="Cyclin-like"/>
    <property type="match status" value="1"/>
</dbReference>
<feature type="domain" description="Cyclin-like" evidence="2">
    <location>
        <begin position="14"/>
        <end position="95"/>
    </location>
</feature>
<dbReference type="InterPro" id="IPR036915">
    <property type="entry name" value="Cyclin-like_sf"/>
</dbReference>
<accession>A0A9P6G648</accession>
<evidence type="ECO:0000256" key="1">
    <source>
        <dbReference type="SAM" id="SignalP"/>
    </source>
</evidence>